<dbReference type="EMBL" id="MN739015">
    <property type="protein sequence ID" value="QHT35251.1"/>
    <property type="molecule type" value="Genomic_DNA"/>
</dbReference>
<name>A0A6C0F312_9ZZZZ</name>
<accession>A0A6C0F312</accession>
<organism evidence="2">
    <name type="scientific">viral metagenome</name>
    <dbReference type="NCBI Taxonomy" id="1070528"/>
    <lineage>
        <taxon>unclassified sequences</taxon>
        <taxon>metagenomes</taxon>
        <taxon>organismal metagenomes</taxon>
    </lineage>
</organism>
<dbReference type="Pfam" id="PF00117">
    <property type="entry name" value="GATase"/>
    <property type="match status" value="1"/>
</dbReference>
<evidence type="ECO:0000259" key="1">
    <source>
        <dbReference type="Pfam" id="PF00117"/>
    </source>
</evidence>
<dbReference type="AlphaFoldDB" id="A0A6C0F312"/>
<dbReference type="Gene3D" id="3.40.50.880">
    <property type="match status" value="1"/>
</dbReference>
<evidence type="ECO:0000313" key="2">
    <source>
        <dbReference type="EMBL" id="QHT35251.1"/>
    </source>
</evidence>
<dbReference type="InterPro" id="IPR017926">
    <property type="entry name" value="GATASE"/>
</dbReference>
<dbReference type="InterPro" id="IPR029062">
    <property type="entry name" value="Class_I_gatase-like"/>
</dbReference>
<feature type="domain" description="Glutamine amidotransferase" evidence="1">
    <location>
        <begin position="7"/>
        <end position="161"/>
    </location>
</feature>
<sequence length="171" mass="20180">MRVGVVDMYKDKSHSYLPMVLVSMGYEVLVVDYKEDWLDTIKSMRIKNWFMTGSEYDVLSPTAPKIDLEILNLKNKRFFLICYSMESVLIQLGCKGIKRKKAIQEFFPLTDKIEAYRFHHTYIVPDSLKPGMRLLATYNGDVMTVQYKNLMMTQWHPERTSDGIEYVKKWL</sequence>
<protein>
    <recommendedName>
        <fullName evidence="1">Glutamine amidotransferase domain-containing protein</fullName>
    </recommendedName>
</protein>
<reference evidence="2" key="1">
    <citation type="journal article" date="2020" name="Nature">
        <title>Giant virus diversity and host interactions through global metagenomics.</title>
        <authorList>
            <person name="Schulz F."/>
            <person name="Roux S."/>
            <person name="Paez-Espino D."/>
            <person name="Jungbluth S."/>
            <person name="Walsh D.A."/>
            <person name="Denef V.J."/>
            <person name="McMahon K.D."/>
            <person name="Konstantinidis K.T."/>
            <person name="Eloe-Fadrosh E.A."/>
            <person name="Kyrpides N.C."/>
            <person name="Woyke T."/>
        </authorList>
    </citation>
    <scope>NUCLEOTIDE SEQUENCE</scope>
    <source>
        <strain evidence="2">GVMAG-M-3300009180-1</strain>
    </source>
</reference>
<dbReference type="PROSITE" id="PS51273">
    <property type="entry name" value="GATASE_TYPE_1"/>
    <property type="match status" value="1"/>
</dbReference>
<proteinExistence type="predicted"/>
<dbReference type="SUPFAM" id="SSF52317">
    <property type="entry name" value="Class I glutamine amidotransferase-like"/>
    <property type="match status" value="1"/>
</dbReference>